<evidence type="ECO:0000256" key="14">
    <source>
        <dbReference type="SAM" id="MobiDB-lite"/>
    </source>
</evidence>
<evidence type="ECO:0000256" key="2">
    <source>
        <dbReference type="ARBA" id="ARBA00006833"/>
    </source>
</evidence>
<evidence type="ECO:0000256" key="10">
    <source>
        <dbReference type="ARBA" id="ARBA00022989"/>
    </source>
</evidence>
<dbReference type="Pfam" id="PF06682">
    <property type="entry name" value="SARAF"/>
    <property type="match status" value="1"/>
</dbReference>
<keyword evidence="8" id="KW-0256">Endoplasmic reticulum</keyword>
<keyword evidence="7" id="KW-0732">Signal</keyword>
<feature type="region of interest" description="Disordered" evidence="14">
    <location>
        <begin position="242"/>
        <end position="261"/>
    </location>
</feature>
<evidence type="ECO:0000256" key="11">
    <source>
        <dbReference type="ARBA" id="ARBA00023065"/>
    </source>
</evidence>
<dbReference type="EMBL" id="OZ019904">
    <property type="protein sequence ID" value="CAK9199687.1"/>
    <property type="molecule type" value="Genomic_DNA"/>
</dbReference>
<keyword evidence="11" id="KW-0406">Ion transport</keyword>
<keyword evidence="4" id="KW-0813">Transport</keyword>
<keyword evidence="10 15" id="KW-1133">Transmembrane helix</keyword>
<gene>
    <name evidence="16" type="ORF">CSSPTR1EN2_LOCUS5061</name>
</gene>
<evidence type="ECO:0000256" key="1">
    <source>
        <dbReference type="ARBA" id="ARBA00004115"/>
    </source>
</evidence>
<proteinExistence type="inferred from homology"/>
<evidence type="ECO:0000256" key="9">
    <source>
        <dbReference type="ARBA" id="ARBA00022837"/>
    </source>
</evidence>
<protein>
    <recommendedName>
        <fullName evidence="3">Store-operated calcium entry-associated regulatory factor</fullName>
    </recommendedName>
    <alternativeName>
        <fullName evidence="13">Transmembrane protein 66</fullName>
    </alternativeName>
</protein>
<evidence type="ECO:0000256" key="7">
    <source>
        <dbReference type="ARBA" id="ARBA00022729"/>
    </source>
</evidence>
<evidence type="ECO:0000256" key="15">
    <source>
        <dbReference type="SAM" id="Phobius"/>
    </source>
</evidence>
<keyword evidence="6 15" id="KW-0812">Transmembrane</keyword>
<comment type="subcellular location">
    <subcellularLocation>
        <location evidence="1">Endoplasmic reticulum membrane</location>
        <topology evidence="1">Single-pass type I membrane protein</topology>
    </subcellularLocation>
</comment>
<dbReference type="InterPro" id="IPR009567">
    <property type="entry name" value="SARAF"/>
</dbReference>
<feature type="compositionally biased region" description="Low complexity" evidence="14">
    <location>
        <begin position="245"/>
        <end position="255"/>
    </location>
</feature>
<dbReference type="Proteomes" id="UP001497512">
    <property type="component" value="Chromosome 12"/>
</dbReference>
<dbReference type="PANTHER" id="PTHR15929:SF0">
    <property type="entry name" value="STORE-OPERATED CALCIUM ENTRY-ASSOCIATED REGULATORY FACTOR"/>
    <property type="match status" value="1"/>
</dbReference>
<keyword evidence="9" id="KW-0106">Calcium</keyword>
<name>A0ABP0TLN7_9BRYO</name>
<evidence type="ECO:0000256" key="8">
    <source>
        <dbReference type="ARBA" id="ARBA00022824"/>
    </source>
</evidence>
<evidence type="ECO:0000313" key="17">
    <source>
        <dbReference type="Proteomes" id="UP001497512"/>
    </source>
</evidence>
<evidence type="ECO:0000256" key="13">
    <source>
        <dbReference type="ARBA" id="ARBA00031116"/>
    </source>
</evidence>
<reference evidence="16" key="1">
    <citation type="submission" date="2024-02" db="EMBL/GenBank/DDBJ databases">
        <authorList>
            <consortium name="ELIXIR-Norway"/>
            <consortium name="Elixir Norway"/>
        </authorList>
    </citation>
    <scope>NUCLEOTIDE SEQUENCE</scope>
</reference>
<evidence type="ECO:0000256" key="3">
    <source>
        <dbReference type="ARBA" id="ARBA00016584"/>
    </source>
</evidence>
<evidence type="ECO:0000256" key="4">
    <source>
        <dbReference type="ARBA" id="ARBA00022448"/>
    </source>
</evidence>
<keyword evidence="12 15" id="KW-0472">Membrane</keyword>
<evidence type="ECO:0000256" key="12">
    <source>
        <dbReference type="ARBA" id="ARBA00023136"/>
    </source>
</evidence>
<sequence length="261" mass="29712">MSAPYSSMRKDTNAQVWLWRRRSLGLLLQCIIYGMLLVMVRADHHRDAEQLHTLQLRPIAMADMYTIVFYKGLKTTSRRTAPILQLQCLKGCEYVPAMVRCTQVRVGEHGVWKCRGDLPKHLRFQDTRICCEGFESDDDDEKILEGSCGLEFSIVLSSGGWPNSEHLHPGDKHKHRKHAEESEMRGWTASWLIVLGVIAYLLYDNYQNWRLGRKGESIELRHHAQVLIDLISNARQLSWTGGGESLSNSTSSGSSPCNSQK</sequence>
<evidence type="ECO:0000256" key="5">
    <source>
        <dbReference type="ARBA" id="ARBA00022568"/>
    </source>
</evidence>
<keyword evidence="5" id="KW-0109">Calcium transport</keyword>
<feature type="transmembrane region" description="Helical" evidence="15">
    <location>
        <begin position="184"/>
        <end position="203"/>
    </location>
</feature>
<dbReference type="PANTHER" id="PTHR15929">
    <property type="entry name" value="STORE-OPERATED CALCIUM ENTRY-ASSOCIATED REGULATORY FACTOR"/>
    <property type="match status" value="1"/>
</dbReference>
<keyword evidence="17" id="KW-1185">Reference proteome</keyword>
<evidence type="ECO:0000313" key="16">
    <source>
        <dbReference type="EMBL" id="CAK9199687.1"/>
    </source>
</evidence>
<accession>A0ABP0TLN7</accession>
<evidence type="ECO:0000256" key="6">
    <source>
        <dbReference type="ARBA" id="ARBA00022692"/>
    </source>
</evidence>
<comment type="similarity">
    <text evidence="2">Belongs to the SARAF family.</text>
</comment>
<organism evidence="16 17">
    <name type="scientific">Sphagnum troendelagicum</name>
    <dbReference type="NCBI Taxonomy" id="128251"/>
    <lineage>
        <taxon>Eukaryota</taxon>
        <taxon>Viridiplantae</taxon>
        <taxon>Streptophyta</taxon>
        <taxon>Embryophyta</taxon>
        <taxon>Bryophyta</taxon>
        <taxon>Sphagnophytina</taxon>
        <taxon>Sphagnopsida</taxon>
        <taxon>Sphagnales</taxon>
        <taxon>Sphagnaceae</taxon>
        <taxon>Sphagnum</taxon>
    </lineage>
</organism>